<dbReference type="EMBL" id="AEEG01000002">
    <property type="protein sequence ID" value="EFL96204.1"/>
    <property type="molecule type" value="Genomic_DNA"/>
</dbReference>
<accession>E0ND83</accession>
<proteinExistence type="predicted"/>
<reference evidence="1" key="1">
    <citation type="submission" date="2010-07" db="EMBL/GenBank/DDBJ databases">
        <authorList>
            <person name="Muzny D."/>
            <person name="Qin X."/>
            <person name="Deng J."/>
            <person name="Jiang H."/>
            <person name="Liu Y."/>
            <person name="Qu J."/>
            <person name="Song X.-Z."/>
            <person name="Zhang L."/>
            <person name="Thornton R."/>
            <person name="Coyle M."/>
            <person name="Francisco L."/>
            <person name="Jackson L."/>
            <person name="Javaid M."/>
            <person name="Korchina V."/>
            <person name="Kovar C."/>
            <person name="Mata R."/>
            <person name="Mathew T."/>
            <person name="Ngo R."/>
            <person name="Nguyen L."/>
            <person name="Nguyen N."/>
            <person name="Okwuonu G."/>
            <person name="Ongeri F."/>
            <person name="Pham C."/>
            <person name="Simmons D."/>
            <person name="Wilczek-Boney K."/>
            <person name="Hale W."/>
            <person name="Jakkamsetti A."/>
            <person name="Pham P."/>
            <person name="Ruth R."/>
            <person name="San Lucas F."/>
            <person name="Warren J."/>
            <person name="Zhang J."/>
            <person name="Zhao Z."/>
            <person name="Zhou C."/>
            <person name="Zhu D."/>
            <person name="Lee S."/>
            <person name="Bess C."/>
            <person name="Blankenburg K."/>
            <person name="Forbes L."/>
            <person name="Fu Q."/>
            <person name="Gubbala S."/>
            <person name="Hirani K."/>
            <person name="Jayaseelan J.C."/>
            <person name="Lara F."/>
            <person name="Munidasa M."/>
            <person name="Palculict T."/>
            <person name="Patil S."/>
            <person name="Pu L.-L."/>
            <person name="Saada N."/>
            <person name="Tang L."/>
            <person name="Weissenberger G."/>
            <person name="Zhu Y."/>
            <person name="Hemphill L."/>
            <person name="Shang Y."/>
            <person name="Youmans B."/>
            <person name="Ayvaz T."/>
            <person name="Ross M."/>
            <person name="Santibanez J."/>
            <person name="Aqrawi P."/>
            <person name="Gross S."/>
            <person name="Joshi V."/>
            <person name="Fowler G."/>
            <person name="Nazareth L."/>
            <person name="Reid J."/>
            <person name="Worley K."/>
            <person name="Petrosino J."/>
            <person name="Highlander S."/>
            <person name="Gibbs R."/>
        </authorList>
    </citation>
    <scope>NUCLEOTIDE SEQUENCE [LARGE SCALE GENOMIC DNA]</scope>
    <source>
        <strain evidence="1">DSM 20284</strain>
    </source>
</reference>
<dbReference type="RefSeq" id="WP_004165739.1">
    <property type="nucleotide sequence ID" value="NZ_GL397067.1"/>
</dbReference>
<keyword evidence="2" id="KW-1185">Reference proteome</keyword>
<evidence type="ECO:0000313" key="1">
    <source>
        <dbReference type="EMBL" id="EFL96204.1"/>
    </source>
</evidence>
<comment type="caution">
    <text evidence="1">The sequence shown here is derived from an EMBL/GenBank/DDBJ whole genome shotgun (WGS) entry which is preliminary data.</text>
</comment>
<protein>
    <submittedName>
        <fullName evidence="1">Uncharacterized protein</fullName>
    </submittedName>
</protein>
<sequence>MNYNMDQMSDNDFMTYKQLITRLQKDLNNSDLDVLDLNVPHNEEEYQNTLSYVSRILESVYK</sequence>
<dbReference type="GeneID" id="29745039"/>
<dbReference type="HOGENOM" id="CLU_2900164_0_0_9"/>
<gene>
    <name evidence="1" type="ORF">HMPREF0623_0255</name>
</gene>
<dbReference type="AlphaFoldDB" id="E0ND83"/>
<evidence type="ECO:0000313" key="2">
    <source>
        <dbReference type="Proteomes" id="UP000004470"/>
    </source>
</evidence>
<dbReference type="Proteomes" id="UP000004470">
    <property type="component" value="Unassembled WGS sequence"/>
</dbReference>
<name>E0ND83_PEDAC</name>
<organism evidence="1 2">
    <name type="scientific">Pediococcus acidilactici DSM 20284</name>
    <dbReference type="NCBI Taxonomy" id="862514"/>
    <lineage>
        <taxon>Bacteria</taxon>
        <taxon>Bacillati</taxon>
        <taxon>Bacillota</taxon>
        <taxon>Bacilli</taxon>
        <taxon>Lactobacillales</taxon>
        <taxon>Lactobacillaceae</taxon>
        <taxon>Pediococcus</taxon>
        <taxon>Pediococcus acidilactici group</taxon>
    </lineage>
</organism>